<dbReference type="Gene3D" id="3.10.180.10">
    <property type="entry name" value="2,3-Dihydroxybiphenyl 1,2-Dioxygenase, domain 1"/>
    <property type="match status" value="1"/>
</dbReference>
<dbReference type="InterPro" id="IPR052164">
    <property type="entry name" value="Anthracycline_SecMetBiosynth"/>
</dbReference>
<dbReference type="RefSeq" id="WP_035262112.1">
    <property type="nucleotide sequence ID" value="NZ_JFKE01000010.1"/>
</dbReference>
<dbReference type="Pfam" id="PF00903">
    <property type="entry name" value="Glyoxalase"/>
    <property type="match status" value="1"/>
</dbReference>
<dbReference type="InterPro" id="IPR029068">
    <property type="entry name" value="Glyas_Bleomycin-R_OHBP_Dase"/>
</dbReference>
<dbReference type="STRING" id="1454373.ACMU_03420"/>
<evidence type="ECO:0000313" key="3">
    <source>
        <dbReference type="Proteomes" id="UP000026249"/>
    </source>
</evidence>
<gene>
    <name evidence="2" type="ORF">ACMU_03420</name>
</gene>
<dbReference type="PROSITE" id="PS51819">
    <property type="entry name" value="VOC"/>
    <property type="match status" value="1"/>
</dbReference>
<organism evidence="2 3">
    <name type="scientific">Actibacterium mucosum KCTC 23349</name>
    <dbReference type="NCBI Taxonomy" id="1454373"/>
    <lineage>
        <taxon>Bacteria</taxon>
        <taxon>Pseudomonadati</taxon>
        <taxon>Pseudomonadota</taxon>
        <taxon>Alphaproteobacteria</taxon>
        <taxon>Rhodobacterales</taxon>
        <taxon>Roseobacteraceae</taxon>
        <taxon>Actibacterium</taxon>
    </lineage>
</organism>
<sequence length="126" mass="13251">MPFTPPSALVWSEIPATDLDAAIAFYKAVFDWDIELQTDGPNPFGIIKTSDPMGAAGHIYPGKPAAEGQGPTPHYLVPDSIEASVERLVAAGGTKLSDPIPFPGGRFLYAQDPDGNSIGLFQPPSA</sequence>
<keyword evidence="3" id="KW-1185">Reference proteome</keyword>
<dbReference type="PANTHER" id="PTHR33993:SF14">
    <property type="entry name" value="GB|AAF24581.1"/>
    <property type="match status" value="1"/>
</dbReference>
<evidence type="ECO:0000259" key="1">
    <source>
        <dbReference type="PROSITE" id="PS51819"/>
    </source>
</evidence>
<name>A0A037ZF35_9RHOB</name>
<accession>A0A037ZF35</accession>
<protein>
    <submittedName>
        <fullName evidence="2">Glyoxalase</fullName>
    </submittedName>
</protein>
<dbReference type="SUPFAM" id="SSF54593">
    <property type="entry name" value="Glyoxalase/Bleomycin resistance protein/Dihydroxybiphenyl dioxygenase"/>
    <property type="match status" value="1"/>
</dbReference>
<proteinExistence type="predicted"/>
<dbReference type="AlphaFoldDB" id="A0A037ZF35"/>
<dbReference type="PANTHER" id="PTHR33993">
    <property type="entry name" value="GLYOXALASE-RELATED"/>
    <property type="match status" value="1"/>
</dbReference>
<dbReference type="InterPro" id="IPR037523">
    <property type="entry name" value="VOC_core"/>
</dbReference>
<dbReference type="EMBL" id="JFKE01000010">
    <property type="protein sequence ID" value="KAJ54146.1"/>
    <property type="molecule type" value="Genomic_DNA"/>
</dbReference>
<reference evidence="2 3" key="1">
    <citation type="submission" date="2014-03" db="EMBL/GenBank/DDBJ databases">
        <title>Draft Genome Sequence of Actibacterium mucosum KCTC 23349, a Marine Alphaproteobacterium with Complex Ionic Requirements Isolated from Mediterranean Seawater at Malvarrosa Beach, Valencia, Spain.</title>
        <authorList>
            <person name="Arahal D.R."/>
            <person name="Shao Z."/>
            <person name="Lai Q."/>
            <person name="Pujalte M.J."/>
        </authorList>
    </citation>
    <scope>NUCLEOTIDE SEQUENCE [LARGE SCALE GENOMIC DNA]</scope>
    <source>
        <strain evidence="2 3">KCTC 23349</strain>
    </source>
</reference>
<dbReference type="OrthoDB" id="9793039at2"/>
<evidence type="ECO:0000313" key="2">
    <source>
        <dbReference type="EMBL" id="KAJ54146.1"/>
    </source>
</evidence>
<dbReference type="InterPro" id="IPR004360">
    <property type="entry name" value="Glyas_Fos-R_dOase_dom"/>
</dbReference>
<comment type="caution">
    <text evidence="2">The sequence shown here is derived from an EMBL/GenBank/DDBJ whole genome shotgun (WGS) entry which is preliminary data.</text>
</comment>
<dbReference type="CDD" id="cd07247">
    <property type="entry name" value="SgaA_N_like"/>
    <property type="match status" value="1"/>
</dbReference>
<dbReference type="Proteomes" id="UP000026249">
    <property type="component" value="Unassembled WGS sequence"/>
</dbReference>
<feature type="domain" description="VOC" evidence="1">
    <location>
        <begin position="8"/>
        <end position="123"/>
    </location>
</feature>